<dbReference type="AlphaFoldDB" id="A0AAX6FN63"/>
<keyword evidence="2" id="KW-1185">Reference proteome</keyword>
<sequence>MDKESPSSSSSNSSSSSSSFLSHITLIPKSIQCYPQTLILDQSLSSRTLSMVVITVRKRSSDSGEHFPEYLDDRSSPSMTFFFHPIDFVKSW</sequence>
<name>A0AAX6FN63_IRIPA</name>
<dbReference type="EMBL" id="JANAVB010027598">
    <property type="protein sequence ID" value="KAJ6817844.1"/>
    <property type="molecule type" value="Genomic_DNA"/>
</dbReference>
<proteinExistence type="predicted"/>
<gene>
    <name evidence="1" type="ORF">M6B38_409450</name>
</gene>
<evidence type="ECO:0000313" key="2">
    <source>
        <dbReference type="Proteomes" id="UP001140949"/>
    </source>
</evidence>
<reference evidence="1" key="1">
    <citation type="journal article" date="2023" name="GigaByte">
        <title>Genome assembly of the bearded iris, Iris pallida Lam.</title>
        <authorList>
            <person name="Bruccoleri R.E."/>
            <person name="Oakeley E.J."/>
            <person name="Faust A.M.E."/>
            <person name="Altorfer M."/>
            <person name="Dessus-Babus S."/>
            <person name="Burckhardt D."/>
            <person name="Oertli M."/>
            <person name="Naumann U."/>
            <person name="Petersen F."/>
            <person name="Wong J."/>
        </authorList>
    </citation>
    <scope>NUCLEOTIDE SEQUENCE</scope>
    <source>
        <strain evidence="1">GSM-AAB239-AS_SAM_17_03QT</strain>
    </source>
</reference>
<protein>
    <submittedName>
        <fullName evidence="1">Bifunctional nuclease 1-like isoform X2</fullName>
    </submittedName>
</protein>
<comment type="caution">
    <text evidence="1">The sequence shown here is derived from an EMBL/GenBank/DDBJ whole genome shotgun (WGS) entry which is preliminary data.</text>
</comment>
<evidence type="ECO:0000313" key="1">
    <source>
        <dbReference type="EMBL" id="KAJ6817844.1"/>
    </source>
</evidence>
<reference evidence="1" key="2">
    <citation type="submission" date="2023-04" db="EMBL/GenBank/DDBJ databases">
        <authorList>
            <person name="Bruccoleri R.E."/>
            <person name="Oakeley E.J."/>
            <person name="Faust A.-M."/>
            <person name="Dessus-Babus S."/>
            <person name="Altorfer M."/>
            <person name="Burckhardt D."/>
            <person name="Oertli M."/>
            <person name="Naumann U."/>
            <person name="Petersen F."/>
            <person name="Wong J."/>
        </authorList>
    </citation>
    <scope>NUCLEOTIDE SEQUENCE</scope>
    <source>
        <strain evidence="1">GSM-AAB239-AS_SAM_17_03QT</strain>
        <tissue evidence="1">Leaf</tissue>
    </source>
</reference>
<accession>A0AAX6FN63</accession>
<dbReference type="Proteomes" id="UP001140949">
    <property type="component" value="Unassembled WGS sequence"/>
</dbReference>
<organism evidence="1 2">
    <name type="scientific">Iris pallida</name>
    <name type="common">Sweet iris</name>
    <dbReference type="NCBI Taxonomy" id="29817"/>
    <lineage>
        <taxon>Eukaryota</taxon>
        <taxon>Viridiplantae</taxon>
        <taxon>Streptophyta</taxon>
        <taxon>Embryophyta</taxon>
        <taxon>Tracheophyta</taxon>
        <taxon>Spermatophyta</taxon>
        <taxon>Magnoliopsida</taxon>
        <taxon>Liliopsida</taxon>
        <taxon>Asparagales</taxon>
        <taxon>Iridaceae</taxon>
        <taxon>Iridoideae</taxon>
        <taxon>Irideae</taxon>
        <taxon>Iris</taxon>
    </lineage>
</organism>